<protein>
    <submittedName>
        <fullName evidence="1">Uncharacterized protein</fullName>
    </submittedName>
</protein>
<dbReference type="AlphaFoldDB" id="A0A1H6FG30"/>
<dbReference type="OrthoDB" id="925542at2"/>
<keyword evidence="2" id="KW-1185">Reference proteome</keyword>
<dbReference type="RefSeq" id="WP_103921553.1">
    <property type="nucleotide sequence ID" value="NZ_FMSV02000542.1"/>
</dbReference>
<dbReference type="Gene3D" id="3.90.350.10">
    <property type="entry name" value="Transposase Inhibitor Protein From Tn5, Chain A, domain 1"/>
    <property type="match status" value="1"/>
</dbReference>
<dbReference type="EMBL" id="FMSV02000542">
    <property type="protein sequence ID" value="SEH07964.1"/>
    <property type="molecule type" value="Genomic_DNA"/>
</dbReference>
<accession>A0A1H6FG30</accession>
<reference evidence="1 2" key="1">
    <citation type="submission" date="2016-10" db="EMBL/GenBank/DDBJ databases">
        <authorList>
            <person name="de Groot N.N."/>
        </authorList>
    </citation>
    <scope>NUCLEOTIDE SEQUENCE [LARGE SCALE GENOMIC DNA]</scope>
    <source>
        <strain evidence="1">MBHS1</strain>
    </source>
</reference>
<sequence length="283" mass="32542">MIDNSLKSVLDDEKISNALIKNSVEKLCNNSRLYIFSDHCDIRKPHASKQENQGKVRTLDGKIVNGYTTLNSVILDERKKNLTLSNISVFSNKDDDFICKKELEDYHKDNIKNPIRKAEIAEKIEDESLINMGVILKKHLKKQSEAFKQASPDISLCHVHDRAADSIEYLEFVKDELGDDAVVRVKKSRNSNQAKINPDTGRKVHIKLINSTFANQKVYLINKLTLKGKCYQNAKCLIEWDKINLNGHDYTTIRATLYKRDGSKLYKEAVVKERLHVTFFFKV</sequence>
<name>A0A1H6FG30_9GAMM</name>
<proteinExistence type="predicted"/>
<gene>
    <name evidence="1" type="ORF">MBHS_03851</name>
</gene>
<organism evidence="1 2">
    <name type="scientific">Candidatus Venteria ishoeyi</name>
    <dbReference type="NCBI Taxonomy" id="1899563"/>
    <lineage>
        <taxon>Bacteria</taxon>
        <taxon>Pseudomonadati</taxon>
        <taxon>Pseudomonadota</taxon>
        <taxon>Gammaproteobacteria</taxon>
        <taxon>Thiotrichales</taxon>
        <taxon>Thiotrichaceae</taxon>
        <taxon>Venteria</taxon>
    </lineage>
</organism>
<evidence type="ECO:0000313" key="1">
    <source>
        <dbReference type="EMBL" id="SEH07964.1"/>
    </source>
</evidence>
<evidence type="ECO:0000313" key="2">
    <source>
        <dbReference type="Proteomes" id="UP000236724"/>
    </source>
</evidence>
<dbReference type="Proteomes" id="UP000236724">
    <property type="component" value="Unassembled WGS sequence"/>
</dbReference>